<dbReference type="Proteomes" id="UP000027725">
    <property type="component" value="Unassembled WGS sequence"/>
</dbReference>
<sequence>MGEFWRIILGRQSKDATDEIEQASKSRDEEVRAVKKQTTHHVLAVQGRAEKLITELEAARRGRH</sequence>
<dbReference type="RefSeq" id="WP_038070202.1">
    <property type="nucleotide sequence ID" value="NZ_FOVB01000006.1"/>
</dbReference>
<organism evidence="1 2">
    <name type="scientific">Thioclava dalianensis</name>
    <dbReference type="NCBI Taxonomy" id="1185766"/>
    <lineage>
        <taxon>Bacteria</taxon>
        <taxon>Pseudomonadati</taxon>
        <taxon>Pseudomonadota</taxon>
        <taxon>Alphaproteobacteria</taxon>
        <taxon>Rhodobacterales</taxon>
        <taxon>Paracoccaceae</taxon>
        <taxon>Thioclava</taxon>
    </lineage>
</organism>
<proteinExistence type="predicted"/>
<name>A0A074TZH5_9RHOB</name>
<dbReference type="EMBL" id="JHEH01000079">
    <property type="protein sequence ID" value="KEP67812.1"/>
    <property type="molecule type" value="Genomic_DNA"/>
</dbReference>
<dbReference type="STRING" id="1185766.SAMN05216224_10635"/>
<protein>
    <submittedName>
        <fullName evidence="1">Uncharacterized protein</fullName>
    </submittedName>
</protein>
<reference evidence="1 2" key="1">
    <citation type="submission" date="2014-03" db="EMBL/GenBank/DDBJ databases">
        <title>The draft genome sequence of Thioclava dalianensis DLFJ1-1.</title>
        <authorList>
            <person name="Lai Q."/>
            <person name="Shao Z."/>
        </authorList>
    </citation>
    <scope>NUCLEOTIDE SEQUENCE [LARGE SCALE GENOMIC DNA]</scope>
    <source>
        <strain evidence="1 2">DLFJ1-1</strain>
    </source>
</reference>
<dbReference type="AlphaFoldDB" id="A0A074TZH5"/>
<evidence type="ECO:0000313" key="2">
    <source>
        <dbReference type="Proteomes" id="UP000027725"/>
    </source>
</evidence>
<evidence type="ECO:0000313" key="1">
    <source>
        <dbReference type="EMBL" id="KEP67812.1"/>
    </source>
</evidence>
<accession>A0A074TZH5</accession>
<keyword evidence="2" id="KW-1185">Reference proteome</keyword>
<comment type="caution">
    <text evidence="1">The sequence shown here is derived from an EMBL/GenBank/DDBJ whole genome shotgun (WGS) entry which is preliminary data.</text>
</comment>
<gene>
    <name evidence="1" type="ORF">DL1_19610</name>
</gene>